<keyword evidence="3" id="KW-0804">Transcription</keyword>
<evidence type="ECO:0000256" key="5">
    <source>
        <dbReference type="SAM" id="Coils"/>
    </source>
</evidence>
<dbReference type="SMART" id="SM00353">
    <property type="entry name" value="HLH"/>
    <property type="match status" value="1"/>
</dbReference>
<dbReference type="InterPro" id="IPR015660">
    <property type="entry name" value="MASH1/Ascl1a-like"/>
</dbReference>
<dbReference type="Gramene" id="ESW21834">
    <property type="protein sequence ID" value="ESW21834"/>
    <property type="gene ID" value="PHAVU_005G102800g"/>
</dbReference>
<keyword evidence="4" id="KW-0539">Nucleus</keyword>
<evidence type="ECO:0000313" key="8">
    <source>
        <dbReference type="EMBL" id="ESW21834.1"/>
    </source>
</evidence>
<dbReference type="OMA" id="VSEKLKW"/>
<comment type="subcellular location">
    <subcellularLocation>
        <location evidence="1">Nucleus</location>
    </subcellularLocation>
</comment>
<dbReference type="Pfam" id="PF00010">
    <property type="entry name" value="HLH"/>
    <property type="match status" value="1"/>
</dbReference>
<keyword evidence="9" id="KW-1185">Reference proteome</keyword>
<dbReference type="InterPro" id="IPR011598">
    <property type="entry name" value="bHLH_dom"/>
</dbReference>
<dbReference type="PROSITE" id="PS50888">
    <property type="entry name" value="BHLH"/>
    <property type="match status" value="1"/>
</dbReference>
<organism evidence="8 9">
    <name type="scientific">Phaseolus vulgaris</name>
    <name type="common">Kidney bean</name>
    <name type="synonym">French bean</name>
    <dbReference type="NCBI Taxonomy" id="3885"/>
    <lineage>
        <taxon>Eukaryota</taxon>
        <taxon>Viridiplantae</taxon>
        <taxon>Streptophyta</taxon>
        <taxon>Embryophyta</taxon>
        <taxon>Tracheophyta</taxon>
        <taxon>Spermatophyta</taxon>
        <taxon>Magnoliopsida</taxon>
        <taxon>eudicotyledons</taxon>
        <taxon>Gunneridae</taxon>
        <taxon>Pentapetalae</taxon>
        <taxon>rosids</taxon>
        <taxon>fabids</taxon>
        <taxon>Fabales</taxon>
        <taxon>Fabaceae</taxon>
        <taxon>Papilionoideae</taxon>
        <taxon>50 kb inversion clade</taxon>
        <taxon>NPAAA clade</taxon>
        <taxon>indigoferoid/millettioid clade</taxon>
        <taxon>Phaseoleae</taxon>
        <taxon>Phaseolus</taxon>
    </lineage>
</organism>
<dbReference type="PANTHER" id="PTHR13935:SF63">
    <property type="entry name" value="BHLH DOMAIN-CONTAINING PROTEIN"/>
    <property type="match status" value="1"/>
</dbReference>
<dbReference type="GO" id="GO:0046983">
    <property type="term" value="F:protein dimerization activity"/>
    <property type="evidence" value="ECO:0007669"/>
    <property type="project" value="InterPro"/>
</dbReference>
<dbReference type="GO" id="GO:0000977">
    <property type="term" value="F:RNA polymerase II transcription regulatory region sequence-specific DNA binding"/>
    <property type="evidence" value="ECO:0007669"/>
    <property type="project" value="TreeGrafter"/>
</dbReference>
<dbReference type="EMBL" id="CM002292">
    <property type="protein sequence ID" value="ESW21834.1"/>
    <property type="molecule type" value="Genomic_DNA"/>
</dbReference>
<evidence type="ECO:0000313" key="9">
    <source>
        <dbReference type="Proteomes" id="UP000000226"/>
    </source>
</evidence>
<reference evidence="9" key="1">
    <citation type="journal article" date="2014" name="Nat. Genet.">
        <title>A reference genome for common bean and genome-wide analysis of dual domestications.</title>
        <authorList>
            <person name="Schmutz J."/>
            <person name="McClean P.E."/>
            <person name="Mamidi S."/>
            <person name="Wu G.A."/>
            <person name="Cannon S.B."/>
            <person name="Grimwood J."/>
            <person name="Jenkins J."/>
            <person name="Shu S."/>
            <person name="Song Q."/>
            <person name="Chavarro C."/>
            <person name="Torres-Torres M."/>
            <person name="Geffroy V."/>
            <person name="Moghaddam S.M."/>
            <person name="Gao D."/>
            <person name="Abernathy B."/>
            <person name="Barry K."/>
            <person name="Blair M."/>
            <person name="Brick M.A."/>
            <person name="Chovatia M."/>
            <person name="Gepts P."/>
            <person name="Goodstein D.M."/>
            <person name="Gonzales M."/>
            <person name="Hellsten U."/>
            <person name="Hyten D.L."/>
            <person name="Jia G."/>
            <person name="Kelly J.D."/>
            <person name="Kudrna D."/>
            <person name="Lee R."/>
            <person name="Richard M.M."/>
            <person name="Miklas P.N."/>
            <person name="Osorno J.M."/>
            <person name="Rodrigues J."/>
            <person name="Thareau V."/>
            <person name="Urrea C.A."/>
            <person name="Wang M."/>
            <person name="Yu Y."/>
            <person name="Zhang M."/>
            <person name="Wing R.A."/>
            <person name="Cregan P.B."/>
            <person name="Rokhsar D.S."/>
            <person name="Jackson S.A."/>
        </authorList>
    </citation>
    <scope>NUCLEOTIDE SEQUENCE [LARGE SCALE GENOMIC DNA]</scope>
    <source>
        <strain evidence="9">cv. G19833</strain>
    </source>
</reference>
<dbReference type="AlphaFoldDB" id="V7BV55"/>
<accession>V7BV55</accession>
<dbReference type="SMR" id="V7BV55"/>
<feature type="region of interest" description="Disordered" evidence="6">
    <location>
        <begin position="1"/>
        <end position="22"/>
    </location>
</feature>
<sequence length="196" mass="22504">MDQQQENQPSSTRVDRKIVEKNRRNHMKNLYSELNSLLPSYNPKQVVALPDQIDEATEYIKSLEAKVRMAKEKKERLIMERKRTRSGFSSDFEARGNLKPPKMEIHETGSVLRVILTCGIDDHFVFCEIIRILHEENVDVINTSYSVVGDSVIHVVLGEVGQSMFQSGASKVSEKLKWFVNRSICDEEMDPNVMGF</sequence>
<evidence type="ECO:0000256" key="6">
    <source>
        <dbReference type="SAM" id="MobiDB-lite"/>
    </source>
</evidence>
<dbReference type="FunFam" id="4.10.280.10:FF:000103">
    <property type="entry name" value="Transcription factor bHLH162"/>
    <property type="match status" value="1"/>
</dbReference>
<dbReference type="GO" id="GO:0000981">
    <property type="term" value="F:DNA-binding transcription factor activity, RNA polymerase II-specific"/>
    <property type="evidence" value="ECO:0007669"/>
    <property type="project" value="TreeGrafter"/>
</dbReference>
<gene>
    <name evidence="8" type="ORF">PHAVU_005G102800g</name>
</gene>
<dbReference type="eggNOG" id="ENOG502S1BZ">
    <property type="taxonomic scope" value="Eukaryota"/>
</dbReference>
<keyword evidence="5" id="KW-0175">Coiled coil</keyword>
<feature type="compositionally biased region" description="Basic and acidic residues" evidence="6">
    <location>
        <begin position="13"/>
        <end position="22"/>
    </location>
</feature>
<evidence type="ECO:0000256" key="4">
    <source>
        <dbReference type="ARBA" id="ARBA00023242"/>
    </source>
</evidence>
<evidence type="ECO:0000259" key="7">
    <source>
        <dbReference type="PROSITE" id="PS50888"/>
    </source>
</evidence>
<dbReference type="GO" id="GO:0090575">
    <property type="term" value="C:RNA polymerase II transcription regulator complex"/>
    <property type="evidence" value="ECO:0007669"/>
    <property type="project" value="TreeGrafter"/>
</dbReference>
<dbReference type="Gene3D" id="4.10.280.10">
    <property type="entry name" value="Helix-loop-helix DNA-binding domain"/>
    <property type="match status" value="1"/>
</dbReference>
<dbReference type="SUPFAM" id="SSF47459">
    <property type="entry name" value="HLH, helix-loop-helix DNA-binding domain"/>
    <property type="match status" value="1"/>
</dbReference>
<dbReference type="PANTHER" id="PTHR13935">
    <property type="entry name" value="ACHAETE-SCUTE TRANSCRIPTION FACTOR-RELATED"/>
    <property type="match status" value="1"/>
</dbReference>
<dbReference type="InterPro" id="IPR036638">
    <property type="entry name" value="HLH_DNA-bd_sf"/>
</dbReference>
<feature type="compositionally biased region" description="Polar residues" evidence="6">
    <location>
        <begin position="1"/>
        <end position="12"/>
    </location>
</feature>
<feature type="coiled-coil region" evidence="5">
    <location>
        <begin position="53"/>
        <end position="80"/>
    </location>
</feature>
<evidence type="ECO:0000256" key="2">
    <source>
        <dbReference type="ARBA" id="ARBA00023015"/>
    </source>
</evidence>
<dbReference type="STRING" id="3885.V7BV55"/>
<dbReference type="Proteomes" id="UP000000226">
    <property type="component" value="Chromosome 5"/>
</dbReference>
<proteinExistence type="predicted"/>
<evidence type="ECO:0000256" key="3">
    <source>
        <dbReference type="ARBA" id="ARBA00023163"/>
    </source>
</evidence>
<protein>
    <recommendedName>
        <fullName evidence="7">BHLH domain-containing protein</fullName>
    </recommendedName>
</protein>
<name>V7BV55_PHAVU</name>
<keyword evidence="2" id="KW-0805">Transcription regulation</keyword>
<dbReference type="OrthoDB" id="752507at2759"/>
<evidence type="ECO:0000256" key="1">
    <source>
        <dbReference type="ARBA" id="ARBA00004123"/>
    </source>
</evidence>
<feature type="domain" description="BHLH" evidence="7">
    <location>
        <begin position="11"/>
        <end position="63"/>
    </location>
</feature>